<dbReference type="OrthoDB" id="214610at2157"/>
<proteinExistence type="predicted"/>
<gene>
    <name evidence="1" type="ordered locus">Halru_1224</name>
</gene>
<name>L0IAS3_HALRX</name>
<dbReference type="HOGENOM" id="CLU_1691505_0_0_2"/>
<dbReference type="KEGG" id="hru:Halru_1224"/>
<dbReference type="AlphaFoldDB" id="L0IAS3"/>
<dbReference type="GeneID" id="14375478"/>
<reference evidence="1" key="1">
    <citation type="submission" date="2011-09" db="EMBL/GenBank/DDBJ databases">
        <title>Complete sequence of Halovivax ruber XH-70.</title>
        <authorList>
            <consortium name="US DOE Joint Genome Institute"/>
            <person name="Lucas S."/>
            <person name="Han J."/>
            <person name="Lapidus A."/>
            <person name="Cheng J.-F."/>
            <person name="Goodwin L."/>
            <person name="Pitluck S."/>
            <person name="Peters L."/>
            <person name="Mikhailova N."/>
            <person name="Davenport K."/>
            <person name="Detter J.C."/>
            <person name="Han C."/>
            <person name="Tapia R."/>
            <person name="Land M."/>
            <person name="Hauser L."/>
            <person name="Kyrpides N."/>
            <person name="Ivanova N."/>
            <person name="Pagani I."/>
            <person name="Sproer C."/>
            <person name="Anderson I."/>
            <person name="Woyke T."/>
        </authorList>
    </citation>
    <scope>NUCLEOTIDE SEQUENCE</scope>
    <source>
        <strain evidence="1">XH-70</strain>
    </source>
</reference>
<dbReference type="STRING" id="797302.Halru_1224"/>
<dbReference type="Pfam" id="PF23421">
    <property type="entry name" value="DUF7109"/>
    <property type="match status" value="1"/>
</dbReference>
<evidence type="ECO:0000313" key="2">
    <source>
        <dbReference type="Proteomes" id="UP000010846"/>
    </source>
</evidence>
<dbReference type="InterPro" id="IPR055533">
    <property type="entry name" value="DUF7109"/>
</dbReference>
<evidence type="ECO:0000313" key="1">
    <source>
        <dbReference type="EMBL" id="AGB15839.1"/>
    </source>
</evidence>
<organism evidence="1 2">
    <name type="scientific">Halovivax ruber (strain DSM 18193 / JCM 13892 / XH-70)</name>
    <dbReference type="NCBI Taxonomy" id="797302"/>
    <lineage>
        <taxon>Archaea</taxon>
        <taxon>Methanobacteriati</taxon>
        <taxon>Methanobacteriota</taxon>
        <taxon>Stenosarchaea group</taxon>
        <taxon>Halobacteria</taxon>
        <taxon>Halobacteriales</taxon>
        <taxon>Natrialbaceae</taxon>
        <taxon>Halovivax</taxon>
    </lineage>
</organism>
<dbReference type="Proteomes" id="UP000010846">
    <property type="component" value="Chromosome"/>
</dbReference>
<dbReference type="EMBL" id="CP003050">
    <property type="protein sequence ID" value="AGB15839.1"/>
    <property type="molecule type" value="Genomic_DNA"/>
</dbReference>
<dbReference type="RefSeq" id="WP_015300493.1">
    <property type="nucleotide sequence ID" value="NC_019964.1"/>
</dbReference>
<protein>
    <submittedName>
        <fullName evidence="1">Uncharacterized protein</fullName>
    </submittedName>
</protein>
<sequence length="155" mass="16333">MDPTADELAGIVDLFGAVTDDELGRALDELAARTGESALADDAAAAAIETALESFTLLAYEVDGAPGYAVGPTAFPELPAHAEDLPHILDVTHRSPDAAELGRVAGERFADEVADAIAADDTERARELLDLSYDVEAWAPVELADERARLDELTS</sequence>
<accession>L0IAS3</accession>
<dbReference type="eggNOG" id="arCOG04675">
    <property type="taxonomic scope" value="Archaea"/>
</dbReference>
<keyword evidence="2" id="KW-1185">Reference proteome</keyword>